<feature type="transmembrane region" description="Helical" evidence="1">
    <location>
        <begin position="6"/>
        <end position="24"/>
    </location>
</feature>
<keyword evidence="1" id="KW-0812">Transmembrane</keyword>
<protein>
    <submittedName>
        <fullName evidence="2">Uncharacterized protein</fullName>
    </submittedName>
</protein>
<dbReference type="PATRIC" id="fig|1203610.3.peg.2593"/>
<name>A0A0F5JCB8_9BACT</name>
<dbReference type="AlphaFoldDB" id="A0A0F5JCB8"/>
<dbReference type="EMBL" id="AQHW01000015">
    <property type="protein sequence ID" value="KKB55072.1"/>
    <property type="molecule type" value="Genomic_DNA"/>
</dbReference>
<evidence type="ECO:0000313" key="3">
    <source>
        <dbReference type="Proteomes" id="UP000033035"/>
    </source>
</evidence>
<organism evidence="2 3">
    <name type="scientific">Parabacteroides gordonii MS-1 = DSM 23371</name>
    <dbReference type="NCBI Taxonomy" id="1203610"/>
    <lineage>
        <taxon>Bacteria</taxon>
        <taxon>Pseudomonadati</taxon>
        <taxon>Bacteroidota</taxon>
        <taxon>Bacteroidia</taxon>
        <taxon>Bacteroidales</taxon>
        <taxon>Tannerellaceae</taxon>
        <taxon>Parabacteroides</taxon>
    </lineage>
</organism>
<evidence type="ECO:0000313" key="2">
    <source>
        <dbReference type="EMBL" id="KKB55072.1"/>
    </source>
</evidence>
<keyword evidence="1" id="KW-0472">Membrane</keyword>
<keyword evidence="3" id="KW-1185">Reference proteome</keyword>
<dbReference type="Proteomes" id="UP000033035">
    <property type="component" value="Unassembled WGS sequence"/>
</dbReference>
<reference evidence="2 3" key="1">
    <citation type="submission" date="2013-04" db="EMBL/GenBank/DDBJ databases">
        <title>The Genome Sequence of Parabacteroides gordonii DSM 23371.</title>
        <authorList>
            <consortium name="The Broad Institute Genomics Platform"/>
            <person name="Earl A."/>
            <person name="Ward D."/>
            <person name="Feldgarden M."/>
            <person name="Gevers D."/>
            <person name="Martens E."/>
            <person name="Sakamoto M."/>
            <person name="Benno Y."/>
            <person name="Suzuki N."/>
            <person name="Matsunaga N."/>
            <person name="Koshihara K."/>
            <person name="Seki M."/>
            <person name="Komiya H."/>
            <person name="Walker B."/>
            <person name="Young S."/>
            <person name="Zeng Q."/>
            <person name="Gargeya S."/>
            <person name="Fitzgerald M."/>
            <person name="Haas B."/>
            <person name="Abouelleil A."/>
            <person name="Allen A.W."/>
            <person name="Alvarado L."/>
            <person name="Arachchi H.M."/>
            <person name="Berlin A.M."/>
            <person name="Chapman S.B."/>
            <person name="Gainer-Dewar J."/>
            <person name="Goldberg J."/>
            <person name="Griggs A."/>
            <person name="Gujja S."/>
            <person name="Hansen M."/>
            <person name="Howarth C."/>
            <person name="Imamovic A."/>
            <person name="Ireland A."/>
            <person name="Larimer J."/>
            <person name="McCowan C."/>
            <person name="Murphy C."/>
            <person name="Pearson M."/>
            <person name="Poon T.W."/>
            <person name="Priest M."/>
            <person name="Roberts A."/>
            <person name="Saif S."/>
            <person name="Shea T."/>
            <person name="Sisk P."/>
            <person name="Sykes S."/>
            <person name="Wortman J."/>
            <person name="Nusbaum C."/>
            <person name="Birren B."/>
        </authorList>
    </citation>
    <scope>NUCLEOTIDE SEQUENCE [LARGE SCALE GENOMIC DNA]</scope>
    <source>
        <strain evidence="2 3">MS-1</strain>
    </source>
</reference>
<proteinExistence type="predicted"/>
<dbReference type="STRING" id="1203610.HMPREF1536_02525"/>
<accession>A0A0F5JCB8</accession>
<comment type="caution">
    <text evidence="2">The sequence shown here is derived from an EMBL/GenBank/DDBJ whole genome shotgun (WGS) entry which is preliminary data.</text>
</comment>
<keyword evidence="1" id="KW-1133">Transmembrane helix</keyword>
<evidence type="ECO:0000256" key="1">
    <source>
        <dbReference type="SAM" id="Phobius"/>
    </source>
</evidence>
<gene>
    <name evidence="2" type="ORF">HMPREF1536_02525</name>
</gene>
<dbReference type="HOGENOM" id="CLU_220715_0_0_10"/>
<sequence>MNGLVLFFMVGCVVAGAFLAWLYTKPGKKWLDDL</sequence>